<feature type="region of interest" description="Disordered" evidence="1">
    <location>
        <begin position="446"/>
        <end position="495"/>
    </location>
</feature>
<feature type="region of interest" description="Disordered" evidence="1">
    <location>
        <begin position="716"/>
        <end position="808"/>
    </location>
</feature>
<feature type="region of interest" description="Disordered" evidence="1">
    <location>
        <begin position="1"/>
        <end position="28"/>
    </location>
</feature>
<proteinExistence type="predicted"/>
<dbReference type="EnsemblMetazoa" id="ACUA026176-RA">
    <property type="protein sequence ID" value="ACUA026176-PA"/>
    <property type="gene ID" value="ACUA026176"/>
</dbReference>
<feature type="compositionally biased region" description="Low complexity" evidence="1">
    <location>
        <begin position="719"/>
        <end position="733"/>
    </location>
</feature>
<organism evidence="2 3">
    <name type="scientific">Anopheles culicifacies</name>
    <dbReference type="NCBI Taxonomy" id="139723"/>
    <lineage>
        <taxon>Eukaryota</taxon>
        <taxon>Metazoa</taxon>
        <taxon>Ecdysozoa</taxon>
        <taxon>Arthropoda</taxon>
        <taxon>Hexapoda</taxon>
        <taxon>Insecta</taxon>
        <taxon>Pterygota</taxon>
        <taxon>Neoptera</taxon>
        <taxon>Endopterygota</taxon>
        <taxon>Diptera</taxon>
        <taxon>Nematocera</taxon>
        <taxon>Culicoidea</taxon>
        <taxon>Culicidae</taxon>
        <taxon>Anophelinae</taxon>
        <taxon>Anopheles</taxon>
        <taxon>culicifacies species complex</taxon>
    </lineage>
</organism>
<evidence type="ECO:0000313" key="3">
    <source>
        <dbReference type="Proteomes" id="UP000075883"/>
    </source>
</evidence>
<dbReference type="AlphaFoldDB" id="A0A182MTX6"/>
<feature type="compositionally biased region" description="Basic residues" evidence="1">
    <location>
        <begin position="786"/>
        <end position="800"/>
    </location>
</feature>
<reference evidence="2" key="2">
    <citation type="submission" date="2020-05" db="UniProtKB">
        <authorList>
            <consortium name="EnsemblMetazoa"/>
        </authorList>
    </citation>
    <scope>IDENTIFICATION</scope>
    <source>
        <strain evidence="2">A-37</strain>
    </source>
</reference>
<dbReference type="VEuPathDB" id="VectorBase:ACUA026176"/>
<evidence type="ECO:0008006" key="4">
    <source>
        <dbReference type="Google" id="ProtNLM"/>
    </source>
</evidence>
<dbReference type="EMBL" id="AXCM01001766">
    <property type="status" value="NOT_ANNOTATED_CDS"/>
    <property type="molecule type" value="Genomic_DNA"/>
</dbReference>
<evidence type="ECO:0000313" key="2">
    <source>
        <dbReference type="EnsemblMetazoa" id="ACUA026176-PA"/>
    </source>
</evidence>
<dbReference type="STRING" id="139723.A0A182MTX6"/>
<protein>
    <recommendedName>
        <fullName evidence="4">PID domain-containing protein</fullName>
    </recommendedName>
</protein>
<dbReference type="PANTHER" id="PTHR21219">
    <property type="entry name" value="FI19613P1"/>
    <property type="match status" value="1"/>
</dbReference>
<feature type="compositionally biased region" description="Gly residues" evidence="1">
    <location>
        <begin position="453"/>
        <end position="491"/>
    </location>
</feature>
<feature type="region of interest" description="Disordered" evidence="1">
    <location>
        <begin position="176"/>
        <end position="295"/>
    </location>
</feature>
<feature type="region of interest" description="Disordered" evidence="1">
    <location>
        <begin position="404"/>
        <end position="425"/>
    </location>
</feature>
<feature type="compositionally biased region" description="Basic and acidic residues" evidence="1">
    <location>
        <begin position="756"/>
        <end position="765"/>
    </location>
</feature>
<accession>A0A182MTX6</accession>
<evidence type="ECO:0000256" key="1">
    <source>
        <dbReference type="SAM" id="MobiDB-lite"/>
    </source>
</evidence>
<keyword evidence="3" id="KW-1185">Reference proteome</keyword>
<feature type="compositionally biased region" description="Gly residues" evidence="1">
    <location>
        <begin position="767"/>
        <end position="776"/>
    </location>
</feature>
<dbReference type="Proteomes" id="UP000075883">
    <property type="component" value="Unassembled WGS sequence"/>
</dbReference>
<reference evidence="3" key="1">
    <citation type="submission" date="2013-09" db="EMBL/GenBank/DDBJ databases">
        <title>The Genome Sequence of Anopheles culicifacies species A.</title>
        <authorList>
            <consortium name="The Broad Institute Genomics Platform"/>
            <person name="Neafsey D.E."/>
            <person name="Besansky N."/>
            <person name="Howell P."/>
            <person name="Walton C."/>
            <person name="Young S.K."/>
            <person name="Zeng Q."/>
            <person name="Gargeya S."/>
            <person name="Fitzgerald M."/>
            <person name="Haas B."/>
            <person name="Abouelleil A."/>
            <person name="Allen A.W."/>
            <person name="Alvarado L."/>
            <person name="Arachchi H.M."/>
            <person name="Berlin A.M."/>
            <person name="Chapman S.B."/>
            <person name="Gainer-Dewar J."/>
            <person name="Goldberg J."/>
            <person name="Griggs A."/>
            <person name="Gujja S."/>
            <person name="Hansen M."/>
            <person name="Howarth C."/>
            <person name="Imamovic A."/>
            <person name="Ireland A."/>
            <person name="Larimer J."/>
            <person name="McCowan C."/>
            <person name="Murphy C."/>
            <person name="Pearson M."/>
            <person name="Poon T.W."/>
            <person name="Priest M."/>
            <person name="Roberts A."/>
            <person name="Saif S."/>
            <person name="Shea T."/>
            <person name="Sisk P."/>
            <person name="Sykes S."/>
            <person name="Wortman J."/>
            <person name="Nusbaum C."/>
            <person name="Birren B."/>
        </authorList>
    </citation>
    <scope>NUCLEOTIDE SEQUENCE [LARGE SCALE GENOMIC DNA]</scope>
    <source>
        <strain evidence="3">A-37</strain>
    </source>
</reference>
<name>A0A182MTX6_9DIPT</name>
<dbReference type="PANTHER" id="PTHR21219:SF4">
    <property type="entry name" value="PID DOMAIN-CONTAINING PROTEIN"/>
    <property type="match status" value="1"/>
</dbReference>
<feature type="compositionally biased region" description="Basic residues" evidence="1">
    <location>
        <begin position="741"/>
        <end position="755"/>
    </location>
</feature>
<sequence length="862" mass="92544">MADDCHLESASGGWTLNEQRRETQTGGSLDISPIGLRIRAGSGKEPSVTPFQNIAVWSAVKFVVSGAEGGAAFLPLITDPENIDKSSLFRPLSAADKRRLSSGIHSPLFAIVMRSTTVPRQLECHGFVCQTPEDAIVIAATLYQSLMAHMSSGDNQRPKRPKNRNGVSCMSIASSTVTTNTHLQSGSTKLSSRRSSASQRSMLPPPPRPPRMKRSATSSLSGESDAVVGVNDDESSTEERRKKNVKNKRPPPIPPNPPRAISNRPMLDEIYTDRSHSNDENGIAAKEGPYPALTDNSTGDILTRVAIPRSGSFLNTAGLTRYKSRATRRHTGKVGGGGGSPLGFSELFNEFRLQENLHSLDEILNAIINSDGMSFNDLKPIYKEFLLKLAVTLTKDELYQRSKSIMRRQKKKKLKRRNSNVQNQRRKLLIGAKGLKKVFRFGKFRSKKSTSGNAGGAHAGSGHGVGNGRTGGGHGNGAAGHGGTHGAGGHGTATSGRVHQLADQLSLDLKAAGKKDRSRIATSGSEVSDARHEHTLTAHNRNSSSGYVSCSECSYDSDACTCTSADRCYCSLGGDDINAKLHQASNRSSAPSCRSEDKCYCSMGETPNEEGSTTWCDTDSCISNEKCYCSTRLHGQAGKCAAGGPAGVHGATKLSTNKPAKVDKLALDYELFTVGGSGRPVKASEALSVKKTVEVAAEFADVKLSQTTDITNLKADAQSSATSGSSSLASTTKKSTDHRNASSRHHGHNHHHTHSHREQENDQKRSNGGGQVGATNGGSNNSSNLHYHRHHYSTSTKKKNLPMQLPGSDYQYIHSTQSDLIVRSGKQELKNPKRLTKSESYYQAGRPVSTSLGLEDSLGYLP</sequence>
<feature type="compositionally biased region" description="Low complexity" evidence="1">
    <location>
        <begin position="185"/>
        <end position="201"/>
    </location>
</feature>